<feature type="compositionally biased region" description="Low complexity" evidence="1">
    <location>
        <begin position="68"/>
        <end position="79"/>
    </location>
</feature>
<accession>A0A8H9HJL9</accession>
<reference evidence="2 4" key="2">
    <citation type="submission" date="2020-02" db="EMBL/GenBank/DDBJ databases">
        <title>Whole genome shotgun sequence of Streptomyces gougerotii NBRC 13043.</title>
        <authorList>
            <person name="Ichikawa N."/>
            <person name="Komaki H."/>
            <person name="Tamura T."/>
        </authorList>
    </citation>
    <scope>NUCLEOTIDE SEQUENCE [LARGE SCALE GENOMIC DNA]</scope>
    <source>
        <strain evidence="2 4">NBRC 13043</strain>
    </source>
</reference>
<comment type="caution">
    <text evidence="3">The sequence shown here is derived from an EMBL/GenBank/DDBJ whole genome shotgun (WGS) entry which is preliminary data.</text>
</comment>
<sequence length="79" mass="8279">MWGPPPGGGPHTVVSYTHSGGGREHRVGGRARRYGTDRTARARTHPVTHGRAAGDGGRARRADPPPSALALSRPARPDP</sequence>
<evidence type="ECO:0000313" key="2">
    <source>
        <dbReference type="EMBL" id="GFH76509.1"/>
    </source>
</evidence>
<dbReference type="EMBL" id="BLLO01000013">
    <property type="protein sequence ID" value="GFH76509.1"/>
    <property type="molecule type" value="Genomic_DNA"/>
</dbReference>
<feature type="region of interest" description="Disordered" evidence="1">
    <location>
        <begin position="1"/>
        <end position="79"/>
    </location>
</feature>
<organism evidence="3 5">
    <name type="scientific">Streptomyces gougerotii</name>
    <dbReference type="NCBI Taxonomy" id="53448"/>
    <lineage>
        <taxon>Bacteria</taxon>
        <taxon>Bacillati</taxon>
        <taxon>Actinomycetota</taxon>
        <taxon>Actinomycetes</taxon>
        <taxon>Kitasatosporales</taxon>
        <taxon>Streptomycetaceae</taxon>
        <taxon>Streptomyces</taxon>
        <taxon>Streptomyces diastaticus group</taxon>
    </lineage>
</organism>
<reference evidence="3" key="3">
    <citation type="submission" date="2020-09" db="EMBL/GenBank/DDBJ databases">
        <authorList>
            <person name="Sun Q."/>
            <person name="Ohkuma M."/>
        </authorList>
    </citation>
    <scope>NUCLEOTIDE SEQUENCE</scope>
    <source>
        <strain evidence="3">JCM 4136</strain>
    </source>
</reference>
<proteinExistence type="predicted"/>
<dbReference type="Proteomes" id="UP000660975">
    <property type="component" value="Unassembled WGS sequence"/>
</dbReference>
<reference evidence="3" key="1">
    <citation type="journal article" date="2014" name="Int. J. Syst. Evol. Microbiol.">
        <title>Complete genome sequence of Corynebacterium casei LMG S-19264T (=DSM 44701T), isolated from a smear-ripened cheese.</title>
        <authorList>
            <consortium name="US DOE Joint Genome Institute (JGI-PGF)"/>
            <person name="Walter F."/>
            <person name="Albersmeier A."/>
            <person name="Kalinowski J."/>
            <person name="Ruckert C."/>
        </authorList>
    </citation>
    <scope>NUCLEOTIDE SEQUENCE</scope>
    <source>
        <strain evidence="3">JCM 4136</strain>
    </source>
</reference>
<evidence type="ECO:0000313" key="3">
    <source>
        <dbReference type="EMBL" id="GGU60313.1"/>
    </source>
</evidence>
<name>A0A8H9HJL9_9ACTN</name>
<evidence type="ECO:0000313" key="4">
    <source>
        <dbReference type="Proteomes" id="UP000480804"/>
    </source>
</evidence>
<dbReference type="AlphaFoldDB" id="A0A8H9HJL9"/>
<evidence type="ECO:0000256" key="1">
    <source>
        <dbReference type="SAM" id="MobiDB-lite"/>
    </source>
</evidence>
<gene>
    <name evidence="3" type="ORF">GCM10010227_12200</name>
    <name evidence="2" type="ORF">Sgou_11790</name>
</gene>
<dbReference type="EMBL" id="BMSC01000002">
    <property type="protein sequence ID" value="GGU60313.1"/>
    <property type="molecule type" value="Genomic_DNA"/>
</dbReference>
<evidence type="ECO:0000313" key="5">
    <source>
        <dbReference type="Proteomes" id="UP000660975"/>
    </source>
</evidence>
<protein>
    <submittedName>
        <fullName evidence="3">Uncharacterized protein</fullName>
    </submittedName>
</protein>
<dbReference type="Proteomes" id="UP000480804">
    <property type="component" value="Unassembled WGS sequence"/>
</dbReference>
<keyword evidence="4" id="KW-1185">Reference proteome</keyword>